<dbReference type="HOGENOM" id="CLU_2988062_0_0_7"/>
<gene>
    <name evidence="1" type="ORF">ETSY2_30810</name>
</gene>
<dbReference type="EMBL" id="AZHX01001310">
    <property type="protein sequence ID" value="ETX04094.1"/>
    <property type="molecule type" value="Genomic_DNA"/>
</dbReference>
<comment type="caution">
    <text evidence="1">The sequence shown here is derived from an EMBL/GenBank/DDBJ whole genome shotgun (WGS) entry which is preliminary data.</text>
</comment>
<organism evidence="1 2">
    <name type="scientific">Candidatus Entotheonella gemina</name>
    <dbReference type="NCBI Taxonomy" id="1429439"/>
    <lineage>
        <taxon>Bacteria</taxon>
        <taxon>Pseudomonadati</taxon>
        <taxon>Nitrospinota/Tectimicrobiota group</taxon>
        <taxon>Candidatus Tectimicrobiota</taxon>
        <taxon>Candidatus Entotheonellia</taxon>
        <taxon>Candidatus Entotheonellales</taxon>
        <taxon>Candidatus Entotheonellaceae</taxon>
        <taxon>Candidatus Entotheonella</taxon>
    </lineage>
</organism>
<reference evidence="1 2" key="1">
    <citation type="journal article" date="2014" name="Nature">
        <title>An environmental bacterial taxon with a large and distinct metabolic repertoire.</title>
        <authorList>
            <person name="Wilson M.C."/>
            <person name="Mori T."/>
            <person name="Ruckert C."/>
            <person name="Uria A.R."/>
            <person name="Helf M.J."/>
            <person name="Takada K."/>
            <person name="Gernert C."/>
            <person name="Steffens U.A."/>
            <person name="Heycke N."/>
            <person name="Schmitt S."/>
            <person name="Rinke C."/>
            <person name="Helfrich E.J."/>
            <person name="Brachmann A.O."/>
            <person name="Gurgui C."/>
            <person name="Wakimoto T."/>
            <person name="Kracht M."/>
            <person name="Crusemann M."/>
            <person name="Hentschel U."/>
            <person name="Abe I."/>
            <person name="Matsunaga S."/>
            <person name="Kalinowski J."/>
            <person name="Takeyama H."/>
            <person name="Piel J."/>
        </authorList>
    </citation>
    <scope>NUCLEOTIDE SEQUENCE [LARGE SCALE GENOMIC DNA]</scope>
    <source>
        <strain evidence="2">TSY2</strain>
    </source>
</reference>
<protein>
    <submittedName>
        <fullName evidence="1">Uncharacterized protein</fullName>
    </submittedName>
</protein>
<sequence>MPYTLEDFRRDYTRDHVDLLTPDERLQGLSLEEVLQRFSPEELQAYLAQRLREREHE</sequence>
<dbReference type="Proteomes" id="UP000019140">
    <property type="component" value="Unassembled WGS sequence"/>
</dbReference>
<keyword evidence="2" id="KW-1185">Reference proteome</keyword>
<name>W4M172_9BACT</name>
<proteinExistence type="predicted"/>
<evidence type="ECO:0000313" key="2">
    <source>
        <dbReference type="Proteomes" id="UP000019140"/>
    </source>
</evidence>
<dbReference type="AlphaFoldDB" id="W4M172"/>
<evidence type="ECO:0000313" key="1">
    <source>
        <dbReference type="EMBL" id="ETX04094.1"/>
    </source>
</evidence>
<accession>W4M172</accession>